<feature type="compositionally biased region" description="Polar residues" evidence="1">
    <location>
        <begin position="60"/>
        <end position="79"/>
    </location>
</feature>
<keyword evidence="2" id="KW-0472">Membrane</keyword>
<feature type="region of interest" description="Disordered" evidence="1">
    <location>
        <begin position="157"/>
        <end position="181"/>
    </location>
</feature>
<keyword evidence="2" id="KW-0812">Transmembrane</keyword>
<feature type="transmembrane region" description="Helical" evidence="2">
    <location>
        <begin position="86"/>
        <end position="108"/>
    </location>
</feature>
<dbReference type="OrthoDB" id="506431at2759"/>
<gene>
    <name evidence="4" type="ORF">C6P46_002720</name>
</gene>
<dbReference type="PANTHER" id="PTHR47260:SF1">
    <property type="entry name" value="UPF0644 PROTEIN PB2B4.06"/>
    <property type="match status" value="1"/>
</dbReference>
<dbReference type="EMBL" id="PUHQ01000020">
    <property type="protein sequence ID" value="KAG0663381.1"/>
    <property type="molecule type" value="Genomic_DNA"/>
</dbReference>
<dbReference type="Pfam" id="PF03061">
    <property type="entry name" value="4HBT"/>
    <property type="match status" value="1"/>
</dbReference>
<feature type="compositionally biased region" description="Low complexity" evidence="1">
    <location>
        <begin position="42"/>
        <end position="57"/>
    </location>
</feature>
<evidence type="ECO:0000259" key="3">
    <source>
        <dbReference type="Pfam" id="PF03061"/>
    </source>
</evidence>
<keyword evidence="2" id="KW-1133">Transmembrane helix</keyword>
<dbReference type="InterPro" id="IPR006683">
    <property type="entry name" value="Thioestr_dom"/>
</dbReference>
<reference evidence="4 5" key="1">
    <citation type="submission" date="2020-11" db="EMBL/GenBank/DDBJ databases">
        <title>Kefir isolates.</title>
        <authorList>
            <person name="Marcisauskas S."/>
            <person name="Kim Y."/>
            <person name="Blasche S."/>
        </authorList>
    </citation>
    <scope>NUCLEOTIDE SEQUENCE [LARGE SCALE GENOMIC DNA]</scope>
    <source>
        <strain evidence="4 5">KR</strain>
    </source>
</reference>
<organism evidence="4 5">
    <name type="scientific">Rhodotorula mucilaginosa</name>
    <name type="common">Yeast</name>
    <name type="synonym">Rhodotorula rubra</name>
    <dbReference type="NCBI Taxonomy" id="5537"/>
    <lineage>
        <taxon>Eukaryota</taxon>
        <taxon>Fungi</taxon>
        <taxon>Dikarya</taxon>
        <taxon>Basidiomycota</taxon>
        <taxon>Pucciniomycotina</taxon>
        <taxon>Microbotryomycetes</taxon>
        <taxon>Sporidiobolales</taxon>
        <taxon>Sporidiobolaceae</taxon>
        <taxon>Rhodotorula</taxon>
    </lineage>
</organism>
<feature type="compositionally biased region" description="Polar residues" evidence="1">
    <location>
        <begin position="163"/>
        <end position="176"/>
    </location>
</feature>
<dbReference type="Proteomes" id="UP000777482">
    <property type="component" value="Unassembled WGS sequence"/>
</dbReference>
<dbReference type="AlphaFoldDB" id="A0A9P6W5Y1"/>
<dbReference type="PANTHER" id="PTHR47260">
    <property type="entry name" value="UPF0644 PROTEIN PB2B4.06"/>
    <property type="match status" value="1"/>
</dbReference>
<dbReference type="Gene3D" id="3.10.129.10">
    <property type="entry name" value="Hotdog Thioesterase"/>
    <property type="match status" value="1"/>
</dbReference>
<accession>A0A9P6W5Y1</accession>
<sequence>MSARQALGVLQPRTAIVRRSALLAAARFHPRRLGSPLPAPPAAAAAAPFSTAASKPSHAADSTPTQSRPRVDPQQPQEAKQSRRGLILLSSALLSTGLLAGIGLTFFVPRPRIVSLVFPLPTNHPPPRESPEHRAHTKEIERDLMQLEVVKQLQAETVPAPAPTSSGEDQTPTATKEGTPAPLVKKYTVSRPYAATPPGPHSLSAYTLRGPGKFAVPPLVFTTQDKRESVLILHVGDGLCGHEGVVHGGLLATVLDEALGRTALLNLPTNIGVTATLSLKYKKPTFANQFLVIRTELTEQRGRKAWVRGKVEDLDGQTLVEAE</sequence>
<proteinExistence type="predicted"/>
<name>A0A9P6W5Y1_RHOMI</name>
<protein>
    <recommendedName>
        <fullName evidence="3">Thioesterase domain-containing protein</fullName>
    </recommendedName>
</protein>
<feature type="domain" description="Thioesterase" evidence="3">
    <location>
        <begin position="244"/>
        <end position="318"/>
    </location>
</feature>
<evidence type="ECO:0000256" key="1">
    <source>
        <dbReference type="SAM" id="MobiDB-lite"/>
    </source>
</evidence>
<keyword evidence="5" id="KW-1185">Reference proteome</keyword>
<dbReference type="SUPFAM" id="SSF54637">
    <property type="entry name" value="Thioesterase/thiol ester dehydrase-isomerase"/>
    <property type="match status" value="1"/>
</dbReference>
<feature type="region of interest" description="Disordered" evidence="1">
    <location>
        <begin position="33"/>
        <end position="83"/>
    </location>
</feature>
<evidence type="ECO:0000313" key="4">
    <source>
        <dbReference type="EMBL" id="KAG0663381.1"/>
    </source>
</evidence>
<dbReference type="InterPro" id="IPR052061">
    <property type="entry name" value="PTE-AB_protein"/>
</dbReference>
<dbReference type="CDD" id="cd03443">
    <property type="entry name" value="PaaI_thioesterase"/>
    <property type="match status" value="1"/>
</dbReference>
<evidence type="ECO:0000313" key="5">
    <source>
        <dbReference type="Proteomes" id="UP000777482"/>
    </source>
</evidence>
<evidence type="ECO:0000256" key="2">
    <source>
        <dbReference type="SAM" id="Phobius"/>
    </source>
</evidence>
<dbReference type="InterPro" id="IPR029069">
    <property type="entry name" value="HotDog_dom_sf"/>
</dbReference>
<comment type="caution">
    <text evidence="4">The sequence shown here is derived from an EMBL/GenBank/DDBJ whole genome shotgun (WGS) entry which is preliminary data.</text>
</comment>